<dbReference type="EMBL" id="LCZI01000305">
    <property type="protein sequence ID" value="KKZ67223.1"/>
    <property type="molecule type" value="Genomic_DNA"/>
</dbReference>
<dbReference type="AlphaFoldDB" id="A0A0G2I9K4"/>
<protein>
    <submittedName>
        <fullName evidence="2">Uncharacterized protein</fullName>
    </submittedName>
</protein>
<evidence type="ECO:0000313" key="3">
    <source>
        <dbReference type="Proteomes" id="UP000034164"/>
    </source>
</evidence>
<comment type="caution">
    <text evidence="2">The sequence shown here is derived from an EMBL/GenBank/DDBJ whole genome shotgun (WGS) entry which is preliminary data.</text>
</comment>
<feature type="compositionally biased region" description="Polar residues" evidence="1">
    <location>
        <begin position="53"/>
        <end position="64"/>
    </location>
</feature>
<dbReference type="Proteomes" id="UP000034164">
    <property type="component" value="Unassembled WGS sequence"/>
</dbReference>
<evidence type="ECO:0000313" key="2">
    <source>
        <dbReference type="EMBL" id="KKZ67223.1"/>
    </source>
</evidence>
<gene>
    <name evidence="2" type="ORF">EMCG_07089</name>
</gene>
<feature type="region of interest" description="Disordered" evidence="1">
    <location>
        <begin position="31"/>
        <end position="72"/>
    </location>
</feature>
<name>A0A0G2I9K4_9EURO</name>
<evidence type="ECO:0000256" key="1">
    <source>
        <dbReference type="SAM" id="MobiDB-lite"/>
    </source>
</evidence>
<reference evidence="3" key="1">
    <citation type="journal article" date="2015" name="PLoS Genet.">
        <title>The dynamic genome and transcriptome of the human fungal pathogen Blastomyces and close relative Emmonsia.</title>
        <authorList>
            <person name="Munoz J.F."/>
            <person name="Gauthier G.M."/>
            <person name="Desjardins C.A."/>
            <person name="Gallo J.E."/>
            <person name="Holder J."/>
            <person name="Sullivan T.D."/>
            <person name="Marty A.J."/>
            <person name="Carmen J.C."/>
            <person name="Chen Z."/>
            <person name="Ding L."/>
            <person name="Gujja S."/>
            <person name="Magrini V."/>
            <person name="Misas E."/>
            <person name="Mitreva M."/>
            <person name="Priest M."/>
            <person name="Saif S."/>
            <person name="Whiston E.A."/>
            <person name="Young S."/>
            <person name="Zeng Q."/>
            <person name="Goldman W.E."/>
            <person name="Mardis E.R."/>
            <person name="Taylor J.W."/>
            <person name="McEwen J.G."/>
            <person name="Clay O.K."/>
            <person name="Klein B.S."/>
            <person name="Cuomo C.A."/>
        </authorList>
    </citation>
    <scope>NUCLEOTIDE SEQUENCE [LARGE SCALE GENOMIC DNA]</scope>
    <source>
        <strain evidence="3">UAMH 3008</strain>
    </source>
</reference>
<organism evidence="2 3">
    <name type="scientific">[Emmonsia] crescens</name>
    <dbReference type="NCBI Taxonomy" id="73230"/>
    <lineage>
        <taxon>Eukaryota</taxon>
        <taxon>Fungi</taxon>
        <taxon>Dikarya</taxon>
        <taxon>Ascomycota</taxon>
        <taxon>Pezizomycotina</taxon>
        <taxon>Eurotiomycetes</taxon>
        <taxon>Eurotiomycetidae</taxon>
        <taxon>Onygenales</taxon>
        <taxon>Ajellomycetaceae</taxon>
        <taxon>Emergomyces</taxon>
    </lineage>
</organism>
<dbReference type="VEuPathDB" id="FungiDB:EMCG_07089"/>
<proteinExistence type="predicted"/>
<accession>A0A0G2I9K4</accession>
<sequence>MANQNLSQNKSYLYPHYLDWQGTYIPQQDNLPAVLENNPPAGDLKHETDDQIAGQTPQTESVQSSPPPETVESCSCMEEYTQLKNQMEELNTKMSKLIVRMEGLFKDISKLQGSMEKLQPWTEEITNTVYELVNCEPNLAGVGIMSEPF</sequence>
<dbReference type="OrthoDB" id="4189631at2759"/>